<keyword evidence="6" id="KW-0479">Metal-binding</keyword>
<comment type="caution">
    <text evidence="8">The sequence shown here is derived from an EMBL/GenBank/DDBJ whole genome shotgun (WGS) entry which is preliminary data.</text>
</comment>
<evidence type="ECO:0000256" key="6">
    <source>
        <dbReference type="PIRSR" id="PIRSR604254-1"/>
    </source>
</evidence>
<evidence type="ECO:0000313" key="8">
    <source>
        <dbReference type="EMBL" id="PMB82505.1"/>
    </source>
</evidence>
<feature type="transmembrane region" description="Helical" evidence="7">
    <location>
        <begin position="197"/>
        <end position="217"/>
    </location>
</feature>
<sequence>MIKTPTNSNRPQNRQELLIEIANAVTHGIGVGLAIAGLVFLIIRAAQTGDPMRVVTFTIYGSILILFYMSSTLFHALYFTRARHLFRIFDHAMIFILIAGTYTPYCLVAIRGWAGWTLFGIIWGLAVLGVIYKSIWLKHKSKYSTLIYILMGWLCVFAFVPLWHALGPVGFGLLVAGGVTFTIGTLLYSRPTRYTHLIWHLFVLLGTAFMYFSILFFV</sequence>
<dbReference type="InterPro" id="IPR004254">
    <property type="entry name" value="AdipoR/HlyIII-related"/>
</dbReference>
<dbReference type="NCBIfam" id="TIGR01065">
    <property type="entry name" value="hlyIII"/>
    <property type="match status" value="1"/>
</dbReference>
<feature type="transmembrane region" description="Helical" evidence="7">
    <location>
        <begin position="169"/>
        <end position="188"/>
    </location>
</feature>
<evidence type="ECO:0000256" key="7">
    <source>
        <dbReference type="SAM" id="Phobius"/>
    </source>
</evidence>
<keyword evidence="6" id="KW-0862">Zinc</keyword>
<feature type="transmembrane region" description="Helical" evidence="7">
    <location>
        <begin position="21"/>
        <end position="45"/>
    </location>
</feature>
<dbReference type="GO" id="GO:0140911">
    <property type="term" value="F:pore-forming activity"/>
    <property type="evidence" value="ECO:0007669"/>
    <property type="project" value="InterPro"/>
</dbReference>
<dbReference type="AlphaFoldDB" id="A0A2J6NMF1"/>
<evidence type="ECO:0000256" key="1">
    <source>
        <dbReference type="ARBA" id="ARBA00004127"/>
    </source>
</evidence>
<comment type="similarity">
    <text evidence="2">Belongs to the UPF0073 (Hly-III) family.</text>
</comment>
<dbReference type="GO" id="GO:0046872">
    <property type="term" value="F:metal ion binding"/>
    <property type="evidence" value="ECO:0007669"/>
    <property type="project" value="UniProtKB-KW"/>
</dbReference>
<comment type="subcellular location">
    <subcellularLocation>
        <location evidence="1">Endomembrane system</location>
        <topology evidence="1">Multi-pass membrane protein</topology>
    </subcellularLocation>
</comment>
<feature type="transmembrane region" description="Helical" evidence="7">
    <location>
        <begin position="57"/>
        <end position="80"/>
    </location>
</feature>
<protein>
    <submittedName>
        <fullName evidence="8">Hemolysin III</fullName>
    </submittedName>
</protein>
<evidence type="ECO:0000256" key="2">
    <source>
        <dbReference type="ARBA" id="ARBA00008488"/>
    </source>
</evidence>
<evidence type="ECO:0000313" key="9">
    <source>
        <dbReference type="Proteomes" id="UP000239920"/>
    </source>
</evidence>
<reference evidence="8 9" key="1">
    <citation type="submission" date="2017-09" db="EMBL/GenBank/DDBJ databases">
        <title>Bacterial strain isolated from the female urinary microbiota.</title>
        <authorList>
            <person name="Thomas-White K."/>
            <person name="Kumar N."/>
            <person name="Forster S."/>
            <person name="Putonti C."/>
            <person name="Lawley T."/>
            <person name="Wolfe A.J."/>
        </authorList>
    </citation>
    <scope>NUCLEOTIDE SEQUENCE [LARGE SCALE GENOMIC DNA]</scope>
    <source>
        <strain evidence="8 9">UMB0683</strain>
    </source>
</reference>
<name>A0A2J6NMF1_9LACO</name>
<evidence type="ECO:0000256" key="4">
    <source>
        <dbReference type="ARBA" id="ARBA00022989"/>
    </source>
</evidence>
<dbReference type="InterPro" id="IPR005744">
    <property type="entry name" value="Hy-lIII"/>
</dbReference>
<evidence type="ECO:0000256" key="3">
    <source>
        <dbReference type="ARBA" id="ARBA00022692"/>
    </source>
</evidence>
<feature type="transmembrane region" description="Helical" evidence="7">
    <location>
        <begin position="116"/>
        <end position="136"/>
    </location>
</feature>
<keyword evidence="4 7" id="KW-1133">Transmembrane helix</keyword>
<feature type="binding site" evidence="6">
    <location>
        <position position="196"/>
    </location>
    <ligand>
        <name>Zn(2+)</name>
        <dbReference type="ChEBI" id="CHEBI:29105"/>
    </ligand>
</feature>
<feature type="transmembrane region" description="Helical" evidence="7">
    <location>
        <begin position="92"/>
        <end position="110"/>
    </location>
</feature>
<dbReference type="PANTHER" id="PTHR20855">
    <property type="entry name" value="ADIPOR/PROGESTIN RECEPTOR-RELATED"/>
    <property type="match status" value="1"/>
</dbReference>
<keyword evidence="5 7" id="KW-0472">Membrane</keyword>
<feature type="binding site" evidence="6">
    <location>
        <position position="200"/>
    </location>
    <ligand>
        <name>Zn(2+)</name>
        <dbReference type="ChEBI" id="CHEBI:29105"/>
    </ligand>
</feature>
<feature type="binding site" evidence="6">
    <location>
        <position position="75"/>
    </location>
    <ligand>
        <name>Zn(2+)</name>
        <dbReference type="ChEBI" id="CHEBI:29105"/>
    </ligand>
</feature>
<evidence type="ECO:0000256" key="5">
    <source>
        <dbReference type="ARBA" id="ARBA00023136"/>
    </source>
</evidence>
<organism evidence="8 9">
    <name type="scientific">Limosilactobacillus pontis</name>
    <dbReference type="NCBI Taxonomy" id="35787"/>
    <lineage>
        <taxon>Bacteria</taxon>
        <taxon>Bacillati</taxon>
        <taxon>Bacillota</taxon>
        <taxon>Bacilli</taxon>
        <taxon>Lactobacillales</taxon>
        <taxon>Lactobacillaceae</taxon>
        <taxon>Limosilactobacillus</taxon>
    </lineage>
</organism>
<dbReference type="Pfam" id="PF03006">
    <property type="entry name" value="HlyIII"/>
    <property type="match status" value="1"/>
</dbReference>
<dbReference type="OrthoDB" id="9813689at2"/>
<keyword evidence="3 7" id="KW-0812">Transmembrane</keyword>
<dbReference type="EMBL" id="PNFV01000005">
    <property type="protein sequence ID" value="PMB82505.1"/>
    <property type="molecule type" value="Genomic_DNA"/>
</dbReference>
<gene>
    <name evidence="8" type="ORF">CK797_05490</name>
</gene>
<dbReference type="GO" id="GO:0012505">
    <property type="term" value="C:endomembrane system"/>
    <property type="evidence" value="ECO:0007669"/>
    <property type="project" value="UniProtKB-SubCell"/>
</dbReference>
<dbReference type="GO" id="GO:0016020">
    <property type="term" value="C:membrane"/>
    <property type="evidence" value="ECO:0007669"/>
    <property type="project" value="InterPro"/>
</dbReference>
<accession>A0A2J6NMF1</accession>
<dbReference type="RefSeq" id="WP_104688754.1">
    <property type="nucleotide sequence ID" value="NZ_JBKTHY010000002.1"/>
</dbReference>
<dbReference type="Proteomes" id="UP000239920">
    <property type="component" value="Unassembled WGS sequence"/>
</dbReference>
<dbReference type="PANTHER" id="PTHR20855:SF129">
    <property type="entry name" value="HEMOLYSIN-3 HOMOLOG"/>
    <property type="match status" value="1"/>
</dbReference>
<proteinExistence type="inferred from homology"/>
<feature type="transmembrane region" description="Helical" evidence="7">
    <location>
        <begin position="143"/>
        <end position="163"/>
    </location>
</feature>